<dbReference type="InterPro" id="IPR037532">
    <property type="entry name" value="FtsI_transpept"/>
</dbReference>
<dbReference type="GO" id="GO:0005886">
    <property type="term" value="C:plasma membrane"/>
    <property type="evidence" value="ECO:0007669"/>
    <property type="project" value="UniProtKB-SubCell"/>
</dbReference>
<keyword evidence="3 16" id="KW-0997">Cell inner membrane</keyword>
<feature type="active site" description="Acyl-ester intermediate" evidence="16">
    <location>
        <position position="299"/>
    </location>
</feature>
<dbReference type="Gene3D" id="3.90.1310.10">
    <property type="entry name" value="Penicillin-binding protein 2a (Domain 2)"/>
    <property type="match status" value="1"/>
</dbReference>
<feature type="domain" description="Penicillin-binding protein transpeptidase" evidence="17">
    <location>
        <begin position="252"/>
        <end position="548"/>
    </location>
</feature>
<evidence type="ECO:0000313" key="19">
    <source>
        <dbReference type="EMBL" id="ODS24930.1"/>
    </source>
</evidence>
<evidence type="ECO:0000256" key="11">
    <source>
        <dbReference type="ARBA" id="ARBA00022989"/>
    </source>
</evidence>
<protein>
    <recommendedName>
        <fullName evidence="16">Peptidoglycan D,D-transpeptidase FtsI</fullName>
        <ecNumber evidence="16">3.4.16.4</ecNumber>
    </recommendedName>
    <alternativeName>
        <fullName evidence="16">Penicillin-binding protein 3</fullName>
        <shortName evidence="16">PBP-3</shortName>
    </alternativeName>
</protein>
<evidence type="ECO:0000256" key="5">
    <source>
        <dbReference type="ARBA" id="ARBA00022645"/>
    </source>
</evidence>
<dbReference type="InterPro" id="IPR001460">
    <property type="entry name" value="PCN-bd_Tpept"/>
</dbReference>
<dbReference type="Gene3D" id="1.10.150.770">
    <property type="match status" value="1"/>
</dbReference>
<evidence type="ECO:0000256" key="13">
    <source>
        <dbReference type="ARBA" id="ARBA00023210"/>
    </source>
</evidence>
<comment type="subcellular location">
    <subcellularLocation>
        <location evidence="16">Cell inner membrane</location>
        <topology evidence="16">Single-pass membrane protein</topology>
    </subcellularLocation>
    <subcellularLocation>
        <location evidence="1">Membrane</location>
    </subcellularLocation>
</comment>
<evidence type="ECO:0000256" key="14">
    <source>
        <dbReference type="ARBA" id="ARBA00023306"/>
    </source>
</evidence>
<dbReference type="GO" id="GO:0043093">
    <property type="term" value="P:FtsZ-dependent cytokinesis"/>
    <property type="evidence" value="ECO:0007669"/>
    <property type="project" value="UniProtKB-UniRule"/>
</dbReference>
<dbReference type="GO" id="GO:0000917">
    <property type="term" value="P:division septum assembly"/>
    <property type="evidence" value="ECO:0007669"/>
    <property type="project" value="UniProtKB-KW"/>
</dbReference>
<name>A0A1D2QTR5_9GAMM</name>
<dbReference type="EC" id="3.4.16.4" evidence="16"/>
<dbReference type="InterPro" id="IPR050515">
    <property type="entry name" value="Beta-lactam/transpept"/>
</dbReference>
<keyword evidence="6 16" id="KW-0645">Protease</keyword>
<keyword evidence="14 16" id="KW-0131">Cell cycle</keyword>
<keyword evidence="4 16" id="KW-0132">Cell division</keyword>
<dbReference type="GO" id="GO:0008955">
    <property type="term" value="F:peptidoglycan glycosyltransferase activity"/>
    <property type="evidence" value="ECO:0007669"/>
    <property type="project" value="InterPro"/>
</dbReference>
<keyword evidence="9 16" id="KW-0133">Cell shape</keyword>
<evidence type="ECO:0000256" key="12">
    <source>
        <dbReference type="ARBA" id="ARBA00023136"/>
    </source>
</evidence>
<evidence type="ECO:0000256" key="1">
    <source>
        <dbReference type="ARBA" id="ARBA00004370"/>
    </source>
</evidence>
<comment type="function">
    <text evidence="16">Catalyzes cross-linking of the peptidoglycan cell wall at the division septum.</text>
</comment>
<evidence type="ECO:0000256" key="7">
    <source>
        <dbReference type="ARBA" id="ARBA00022692"/>
    </source>
</evidence>
<keyword evidence="2 16" id="KW-1003">Cell membrane</keyword>
<dbReference type="HAMAP" id="MF_02080">
    <property type="entry name" value="FtsI_transpept"/>
    <property type="match status" value="1"/>
</dbReference>
<dbReference type="UniPathway" id="UPA00219"/>
<dbReference type="GO" id="GO:0071555">
    <property type="term" value="P:cell wall organization"/>
    <property type="evidence" value="ECO:0007669"/>
    <property type="project" value="UniProtKB-KW"/>
</dbReference>
<evidence type="ECO:0000256" key="10">
    <source>
        <dbReference type="ARBA" id="ARBA00022984"/>
    </source>
</evidence>
<dbReference type="AlphaFoldDB" id="A0A1D2QTR5"/>
<dbReference type="GO" id="GO:0008360">
    <property type="term" value="P:regulation of cell shape"/>
    <property type="evidence" value="ECO:0007669"/>
    <property type="project" value="UniProtKB-KW"/>
</dbReference>
<keyword evidence="7 16" id="KW-0812">Transmembrane</keyword>
<accession>A0A1D2QTR5</accession>
<dbReference type="GO" id="GO:0006508">
    <property type="term" value="P:proteolysis"/>
    <property type="evidence" value="ECO:0007669"/>
    <property type="project" value="UniProtKB-KW"/>
</dbReference>
<keyword evidence="11 16" id="KW-1133">Transmembrane helix</keyword>
<comment type="caution">
    <text evidence="19">The sequence shown here is derived from an EMBL/GenBank/DDBJ whole genome shotgun (WGS) entry which is preliminary data.</text>
</comment>
<keyword evidence="12 16" id="KW-0472">Membrane</keyword>
<dbReference type="InterPro" id="IPR005311">
    <property type="entry name" value="PBP_dimer"/>
</dbReference>
<feature type="domain" description="Penicillin-binding protein dimerisation" evidence="18">
    <location>
        <begin position="62"/>
        <end position="211"/>
    </location>
</feature>
<dbReference type="SUPFAM" id="SSF56519">
    <property type="entry name" value="Penicillin binding protein dimerisation domain"/>
    <property type="match status" value="1"/>
</dbReference>
<dbReference type="STRING" id="62101.AB835_01315"/>
<sequence>MKAKMYSVKIYRWRFYGVYLMLIVLTMALLWRLSKLQIIPNEHRGFEFLQEQGTARTLRTEKIPAHRGVITDRYGKYLAVSTPVVSLWADPRKLLTAEEQWSLLADSLNMDRIQLKDKLKRYSSKKFMYLSRQLDPSDAERILRHNIKGVYGRQEYKRFYPAGEVAAHVVGFTNIDDQGQEGLEFVHERWLAGTSGERQVLKDLSGRTIKDVDLLKQEVSGKDLALSIDLRIQSLAYRELKTAVKAHAAKAGSVVLLDARNGGILAMVNQPSYNPNDRRQLDPNALPNRAITDPVEPASTVKPLTMMVALESGRFSLNSTIDTNPGYFRVGRKDVTDPVNYGVMDLTKIITKSSQVGITKVALDLDGSEIREMFFRLGFGQSVGIGVPSESIGVLPNYKNWLPIDQASFSYGYGLSVTIVQLAQAYSVIANGGVKKPVSILKLDNQPDSSRVVDKKIAQQIVGMLETVVKPGGTATKANLESYTSAGKTGTVRILGVDGDYDGNSHSSLFVGFAPTNNPRIIAAIAIHEPSRGKYYGGEVAAPVFARVAKRSLQLLQTPPANLPLKDSKVVRIKKVSNTQSVTKKVEPLI</sequence>
<evidence type="ECO:0000259" key="17">
    <source>
        <dbReference type="Pfam" id="PF00905"/>
    </source>
</evidence>
<reference evidence="19 20" key="1">
    <citation type="journal article" date="2016" name="Appl. Environ. Microbiol.">
        <title>Lack of Overt Genome Reduction in the Bryostatin-Producing Bryozoan Symbiont "Candidatus Endobugula sertula".</title>
        <authorList>
            <person name="Miller I.J."/>
            <person name="Vanee N."/>
            <person name="Fong S.S."/>
            <person name="Lim-Fong G.E."/>
            <person name="Kwan J.C."/>
        </authorList>
    </citation>
    <scope>NUCLEOTIDE SEQUENCE [LARGE SCALE GENOMIC DNA]</scope>
    <source>
        <strain evidence="19">AB1-4</strain>
    </source>
</reference>
<proteinExistence type="inferred from homology"/>
<evidence type="ECO:0000256" key="4">
    <source>
        <dbReference type="ARBA" id="ARBA00022618"/>
    </source>
</evidence>
<evidence type="ECO:0000256" key="6">
    <source>
        <dbReference type="ARBA" id="ARBA00022670"/>
    </source>
</evidence>
<evidence type="ECO:0000256" key="15">
    <source>
        <dbReference type="ARBA" id="ARBA00023316"/>
    </source>
</evidence>
<comment type="pathway">
    <text evidence="16">Cell wall biogenesis; peptidoglycan biosynthesis.</text>
</comment>
<comment type="similarity">
    <text evidence="16">Belongs to the transpeptidase family. FtsI subfamily.</text>
</comment>
<dbReference type="InterPro" id="IPR036138">
    <property type="entry name" value="PBP_dimer_sf"/>
</dbReference>
<dbReference type="PANTHER" id="PTHR30627">
    <property type="entry name" value="PEPTIDOGLYCAN D,D-TRANSPEPTIDASE"/>
    <property type="match status" value="1"/>
</dbReference>
<dbReference type="GO" id="GO:0008658">
    <property type="term" value="F:penicillin binding"/>
    <property type="evidence" value="ECO:0007669"/>
    <property type="project" value="InterPro"/>
</dbReference>
<keyword evidence="10 16" id="KW-0573">Peptidoglycan synthesis</keyword>
<evidence type="ECO:0000313" key="20">
    <source>
        <dbReference type="Proteomes" id="UP000242502"/>
    </source>
</evidence>
<evidence type="ECO:0000259" key="18">
    <source>
        <dbReference type="Pfam" id="PF03717"/>
    </source>
</evidence>
<dbReference type="EMBL" id="MDLC01000003">
    <property type="protein sequence ID" value="ODS24930.1"/>
    <property type="molecule type" value="Genomic_DNA"/>
</dbReference>
<evidence type="ECO:0000256" key="2">
    <source>
        <dbReference type="ARBA" id="ARBA00022475"/>
    </source>
</evidence>
<dbReference type="Pfam" id="PF03717">
    <property type="entry name" value="PBP_dimer"/>
    <property type="match status" value="1"/>
</dbReference>
<dbReference type="Pfam" id="PF00905">
    <property type="entry name" value="Transpeptidase"/>
    <property type="match status" value="1"/>
</dbReference>
<comment type="catalytic activity">
    <reaction evidence="16">
        <text>Preferential cleavage: (Ac)2-L-Lys-D-Ala-|-D-Ala. Also transpeptidation of peptidyl-alanyl moieties that are N-acyl substituents of D-alanine.</text>
        <dbReference type="EC" id="3.4.16.4"/>
    </reaction>
</comment>
<dbReference type="Gene3D" id="3.40.710.10">
    <property type="entry name" value="DD-peptidase/beta-lactamase superfamily"/>
    <property type="match status" value="1"/>
</dbReference>
<keyword evidence="8 16" id="KW-0378">Hydrolase</keyword>
<dbReference type="GO" id="GO:0009252">
    <property type="term" value="P:peptidoglycan biosynthetic process"/>
    <property type="evidence" value="ECO:0007669"/>
    <property type="project" value="UniProtKB-UniRule"/>
</dbReference>
<gene>
    <name evidence="16" type="primary">ftsI</name>
    <name evidence="19" type="ORF">AB835_01315</name>
</gene>
<keyword evidence="5 16" id="KW-0121">Carboxypeptidase</keyword>
<dbReference type="SUPFAM" id="SSF56601">
    <property type="entry name" value="beta-lactamase/transpeptidase-like"/>
    <property type="match status" value="1"/>
</dbReference>
<dbReference type="GO" id="GO:0009002">
    <property type="term" value="F:serine-type D-Ala-D-Ala carboxypeptidase activity"/>
    <property type="evidence" value="ECO:0007669"/>
    <property type="project" value="UniProtKB-UniRule"/>
</dbReference>
<keyword evidence="13 16" id="KW-0717">Septation</keyword>
<dbReference type="Proteomes" id="UP000242502">
    <property type="component" value="Unassembled WGS sequence"/>
</dbReference>
<evidence type="ECO:0000256" key="3">
    <source>
        <dbReference type="ARBA" id="ARBA00022519"/>
    </source>
</evidence>
<feature type="transmembrane region" description="Helical" evidence="16">
    <location>
        <begin position="12"/>
        <end position="31"/>
    </location>
</feature>
<evidence type="ECO:0000256" key="8">
    <source>
        <dbReference type="ARBA" id="ARBA00022801"/>
    </source>
</evidence>
<dbReference type="Gene3D" id="3.30.450.330">
    <property type="match status" value="1"/>
</dbReference>
<evidence type="ECO:0000256" key="16">
    <source>
        <dbReference type="HAMAP-Rule" id="MF_02080"/>
    </source>
</evidence>
<dbReference type="PANTHER" id="PTHR30627:SF1">
    <property type="entry name" value="PEPTIDOGLYCAN D,D-TRANSPEPTIDASE FTSI"/>
    <property type="match status" value="1"/>
</dbReference>
<organism evidence="19 20">
    <name type="scientific">Candidatus Endobugula sertula</name>
    <name type="common">Bugula neritina bacterial symbiont</name>
    <dbReference type="NCBI Taxonomy" id="62101"/>
    <lineage>
        <taxon>Bacteria</taxon>
        <taxon>Pseudomonadati</taxon>
        <taxon>Pseudomonadota</taxon>
        <taxon>Gammaproteobacteria</taxon>
        <taxon>Cellvibrionales</taxon>
        <taxon>Cellvibrionaceae</taxon>
        <taxon>Candidatus Endobugula</taxon>
    </lineage>
</organism>
<dbReference type="InterPro" id="IPR012338">
    <property type="entry name" value="Beta-lactam/transpept-like"/>
</dbReference>
<keyword evidence="15 16" id="KW-0961">Cell wall biogenesis/degradation</keyword>
<evidence type="ECO:0000256" key="9">
    <source>
        <dbReference type="ARBA" id="ARBA00022960"/>
    </source>
</evidence>